<dbReference type="AlphaFoldDB" id="A0A200I1Z2"/>
<feature type="region of interest" description="Disordered" evidence="2">
    <location>
        <begin position="220"/>
        <end position="244"/>
    </location>
</feature>
<evidence type="ECO:0000313" key="5">
    <source>
        <dbReference type="EMBL" id="OUZ18381.1"/>
    </source>
</evidence>
<feature type="coiled-coil region" evidence="1">
    <location>
        <begin position="73"/>
        <end position="130"/>
    </location>
</feature>
<dbReference type="PANTHER" id="PTHR21666">
    <property type="entry name" value="PEPTIDASE-RELATED"/>
    <property type="match status" value="1"/>
</dbReference>
<dbReference type="SUPFAM" id="SSF51261">
    <property type="entry name" value="Duplicated hybrid motif"/>
    <property type="match status" value="1"/>
</dbReference>
<feature type="domain" description="M23ase beta-sheet core" evidence="4">
    <location>
        <begin position="236"/>
        <end position="323"/>
    </location>
</feature>
<dbReference type="InterPro" id="IPR011055">
    <property type="entry name" value="Dup_hybrid_motif"/>
</dbReference>
<name>A0A200I1Z2_9ENTE</name>
<comment type="caution">
    <text evidence="5">The sequence shown here is derived from an EMBL/GenBank/DDBJ whole genome shotgun (WGS) entry which is preliminary data.</text>
</comment>
<dbReference type="EMBL" id="NIBL01000001">
    <property type="protein sequence ID" value="OUZ18381.1"/>
    <property type="molecule type" value="Genomic_DNA"/>
</dbReference>
<proteinExistence type="predicted"/>
<dbReference type="InterPro" id="IPR050570">
    <property type="entry name" value="Cell_wall_metabolism_enzyme"/>
</dbReference>
<evidence type="ECO:0000259" key="4">
    <source>
        <dbReference type="Pfam" id="PF01551"/>
    </source>
</evidence>
<dbReference type="Proteomes" id="UP000196503">
    <property type="component" value="Unassembled WGS sequence"/>
</dbReference>
<feature type="coiled-coil region" evidence="1">
    <location>
        <begin position="166"/>
        <end position="205"/>
    </location>
</feature>
<feature type="signal peptide" evidence="3">
    <location>
        <begin position="1"/>
        <end position="24"/>
    </location>
</feature>
<evidence type="ECO:0000313" key="6">
    <source>
        <dbReference type="Proteomes" id="UP000196503"/>
    </source>
</evidence>
<evidence type="ECO:0000256" key="3">
    <source>
        <dbReference type="SAM" id="SignalP"/>
    </source>
</evidence>
<dbReference type="Pfam" id="PF01551">
    <property type="entry name" value="Peptidase_M23"/>
    <property type="match status" value="1"/>
</dbReference>
<dbReference type="GO" id="GO:0004222">
    <property type="term" value="F:metalloendopeptidase activity"/>
    <property type="evidence" value="ECO:0007669"/>
    <property type="project" value="TreeGrafter"/>
</dbReference>
<dbReference type="Gene3D" id="2.70.70.10">
    <property type="entry name" value="Glucose Permease (Domain IIA)"/>
    <property type="match status" value="1"/>
</dbReference>
<sequence length="341" mass="37943">MKLNKLSFVLIGASLFLISSPVFASELDQQIKQNQTQLTQAHQQEQDFIKQIKEFIKQMNDNQAQEERFKKAVVKEELAYQEVKDKIESLNKAYEKLSKQEDESLTAKQLEKKTNKLIDLKDEVRSLEKEAAKYPNLIKNFQSSVDYYQQQRVICEANQAILKAKLKDVTNKSSQLQNALKNLQEKKAAEDQEKARQAAKEAEAKVTGFASPLETPLVVSSGFGSREDPNGKSGTQHDGIDLPGSLNQKVMAARAGQIVTTGSHPSAGNFIIVKHDNGYYSYYLHLNEILVKAGDTVLLGQTIGKMGTTGNSTGVHLHFGLAKTPNWQGFVDPAYALGLKK</sequence>
<organism evidence="5 6">
    <name type="scientific">Enterococcus cecorum</name>
    <dbReference type="NCBI Taxonomy" id="44008"/>
    <lineage>
        <taxon>Bacteria</taxon>
        <taxon>Bacillati</taxon>
        <taxon>Bacillota</taxon>
        <taxon>Bacilli</taxon>
        <taxon>Lactobacillales</taxon>
        <taxon>Enterococcaceae</taxon>
        <taxon>Enterococcus</taxon>
    </lineage>
</organism>
<dbReference type="InterPro" id="IPR016047">
    <property type="entry name" value="M23ase_b-sheet_dom"/>
</dbReference>
<protein>
    <recommendedName>
        <fullName evidence="4">M23ase beta-sheet core domain-containing protein</fullName>
    </recommendedName>
</protein>
<dbReference type="PANTHER" id="PTHR21666:SF270">
    <property type="entry name" value="MUREIN HYDROLASE ACTIVATOR ENVC"/>
    <property type="match status" value="1"/>
</dbReference>
<reference evidence="5 6" key="1">
    <citation type="submission" date="2017-05" db="EMBL/GenBank/DDBJ databases">
        <title>The Genome Sequence of Enterococcus faecium 2D5_DIV0622.</title>
        <authorList>
            <consortium name="The Broad Institute Genomics Platform"/>
            <consortium name="The Broad Institute Genomic Center for Infectious Diseases"/>
            <person name="Earl A."/>
            <person name="Manson A."/>
            <person name="Schwartman J."/>
            <person name="Gilmore M."/>
            <person name="Abouelleil A."/>
            <person name="Cao P."/>
            <person name="Chapman S."/>
            <person name="Cusick C."/>
            <person name="Shea T."/>
            <person name="Young S."/>
            <person name="Neafsey D."/>
            <person name="Nusbaum C."/>
            <person name="Birren B."/>
        </authorList>
    </citation>
    <scope>NUCLEOTIDE SEQUENCE [LARGE SCALE GENOMIC DNA]</scope>
    <source>
        <strain evidence="5 6">2D5_DIV0622</strain>
    </source>
</reference>
<evidence type="ECO:0000256" key="2">
    <source>
        <dbReference type="SAM" id="MobiDB-lite"/>
    </source>
</evidence>
<keyword evidence="1" id="KW-0175">Coiled coil</keyword>
<gene>
    <name evidence="5" type="ORF">A5869_000021</name>
</gene>
<dbReference type="CDD" id="cd12797">
    <property type="entry name" value="M23_peptidase"/>
    <property type="match status" value="1"/>
</dbReference>
<accession>A0A200I1Z2</accession>
<keyword evidence="3" id="KW-0732">Signal</keyword>
<feature type="chain" id="PRO_5013324103" description="M23ase beta-sheet core domain-containing protein" evidence="3">
    <location>
        <begin position="25"/>
        <end position="341"/>
    </location>
</feature>
<dbReference type="RefSeq" id="WP_087662639.1">
    <property type="nucleotide sequence ID" value="NZ_NIBL01000001.1"/>
</dbReference>
<evidence type="ECO:0000256" key="1">
    <source>
        <dbReference type="SAM" id="Coils"/>
    </source>
</evidence>